<evidence type="ECO:0000259" key="6">
    <source>
        <dbReference type="PROSITE" id="PS51898"/>
    </source>
</evidence>
<evidence type="ECO:0000256" key="3">
    <source>
        <dbReference type="ARBA" id="ARBA00023172"/>
    </source>
</evidence>
<dbReference type="CDD" id="cd01189">
    <property type="entry name" value="INT_ICEBs1_C_like"/>
    <property type="match status" value="1"/>
</dbReference>
<comment type="caution">
    <text evidence="8">The sequence shown here is derived from an EMBL/GenBank/DDBJ whole genome shotgun (WGS) entry which is preliminary data.</text>
</comment>
<feature type="compositionally biased region" description="Low complexity" evidence="5">
    <location>
        <begin position="445"/>
        <end position="456"/>
    </location>
</feature>
<dbReference type="PROSITE" id="PS51900">
    <property type="entry name" value="CB"/>
    <property type="match status" value="1"/>
</dbReference>
<keyword evidence="9" id="KW-1185">Reference proteome</keyword>
<feature type="compositionally biased region" description="Pro residues" evidence="5">
    <location>
        <begin position="485"/>
        <end position="499"/>
    </location>
</feature>
<dbReference type="InterPro" id="IPR010998">
    <property type="entry name" value="Integrase_recombinase_N"/>
</dbReference>
<comment type="similarity">
    <text evidence="1">Belongs to the 'phage' integrase family.</text>
</comment>
<dbReference type="InterPro" id="IPR013762">
    <property type="entry name" value="Integrase-like_cat_sf"/>
</dbReference>
<dbReference type="Gene3D" id="1.10.443.10">
    <property type="entry name" value="Intergrase catalytic core"/>
    <property type="match status" value="1"/>
</dbReference>
<dbReference type="PROSITE" id="PS51898">
    <property type="entry name" value="TYR_RECOMBINASE"/>
    <property type="match status" value="1"/>
</dbReference>
<evidence type="ECO:0000256" key="2">
    <source>
        <dbReference type="ARBA" id="ARBA00023125"/>
    </source>
</evidence>
<feature type="region of interest" description="Disordered" evidence="5">
    <location>
        <begin position="436"/>
        <end position="505"/>
    </location>
</feature>
<evidence type="ECO:0000259" key="7">
    <source>
        <dbReference type="PROSITE" id="PS51900"/>
    </source>
</evidence>
<dbReference type="InterPro" id="IPR050090">
    <property type="entry name" value="Tyrosine_recombinase_XerCD"/>
</dbReference>
<dbReference type="InterPro" id="IPR002104">
    <property type="entry name" value="Integrase_catalytic"/>
</dbReference>
<feature type="domain" description="Tyr recombinase" evidence="6">
    <location>
        <begin position="204"/>
        <end position="431"/>
    </location>
</feature>
<dbReference type="Proteomes" id="UP000295626">
    <property type="component" value="Unassembled WGS sequence"/>
</dbReference>
<dbReference type="PANTHER" id="PTHR30349:SF64">
    <property type="entry name" value="PROPHAGE INTEGRASE INTD-RELATED"/>
    <property type="match status" value="1"/>
</dbReference>
<gene>
    <name evidence="8" type="ORF">E1091_01250</name>
</gene>
<sequence length="505" mass="56373">MAYLERRDNCVRVCWRLGGGSGPMQRAPFYGEPDAAEELAGRAKKLVEAHRGRITRDEVMREILAVEDPAHEGVPLLRDWVETWLKARTPADPENLDENDIQPSTLDWYRTVLTSWVVPYLGHKRLTEINEETIKEWVAVLRTARVYRRKNSPEGRLISGNSVRRAHTLLHMVLGSAVPKYLKVNPAARPAGAGRHRVGLPKQKPFEGMYLRPWEHERIHAACPPEIADLWFVLIRTGLRLGEILVLRPVDVTVEGNAPEIRVTRALKARGVIGEPKSRTSRRVVTVSSEVAAVLARRCKGLRAQDLIFPSPMGKVWSKHNLRNRFFLPAVAEAMRCADHPPAAPPRGPRGPARRLRINEVSTCDCPGVLRRRPRIHDTRHTHASDCILVGRMLPIEVQHRLGHATVIITLTVYSHLWDGVERERLDEMEQRARAVDLPGPPADPDLAGEALVDPGVDGDGVDDEEDEEDDEGGVIPVRPEPRRPSGPPPAALFMPPTPDGAGGR</sequence>
<feature type="domain" description="Core-binding (CB)" evidence="7">
    <location>
        <begin position="75"/>
        <end position="178"/>
    </location>
</feature>
<evidence type="ECO:0000256" key="4">
    <source>
        <dbReference type="PROSITE-ProRule" id="PRU01248"/>
    </source>
</evidence>
<reference evidence="8 9" key="1">
    <citation type="submission" date="2019-02" db="EMBL/GenBank/DDBJ databases">
        <title>Draft genome sequences of novel Actinobacteria.</title>
        <authorList>
            <person name="Sahin N."/>
            <person name="Ay H."/>
            <person name="Saygin H."/>
        </authorList>
    </citation>
    <scope>NUCLEOTIDE SEQUENCE [LARGE SCALE GENOMIC DNA]</scope>
    <source>
        <strain evidence="8 9">JCM 30529</strain>
    </source>
</reference>
<evidence type="ECO:0000313" key="8">
    <source>
        <dbReference type="EMBL" id="TDC02190.1"/>
    </source>
</evidence>
<keyword evidence="3" id="KW-0233">DNA recombination</keyword>
<dbReference type="InterPro" id="IPR011010">
    <property type="entry name" value="DNA_brk_join_enz"/>
</dbReference>
<feature type="compositionally biased region" description="Acidic residues" evidence="5">
    <location>
        <begin position="460"/>
        <end position="473"/>
    </location>
</feature>
<dbReference type="Gene3D" id="1.10.150.130">
    <property type="match status" value="1"/>
</dbReference>
<evidence type="ECO:0000256" key="5">
    <source>
        <dbReference type="SAM" id="MobiDB-lite"/>
    </source>
</evidence>
<dbReference type="InterPro" id="IPR044068">
    <property type="entry name" value="CB"/>
</dbReference>
<evidence type="ECO:0000313" key="9">
    <source>
        <dbReference type="Proteomes" id="UP000295626"/>
    </source>
</evidence>
<dbReference type="PANTHER" id="PTHR30349">
    <property type="entry name" value="PHAGE INTEGRASE-RELATED"/>
    <property type="match status" value="1"/>
</dbReference>
<dbReference type="SUPFAM" id="SSF56349">
    <property type="entry name" value="DNA breaking-rejoining enzymes"/>
    <property type="match status" value="1"/>
</dbReference>
<accession>A0ABY2DRJ7</accession>
<organism evidence="8 9">
    <name type="scientific">Micromonospora fluostatini</name>
    <dbReference type="NCBI Taxonomy" id="1629071"/>
    <lineage>
        <taxon>Bacteria</taxon>
        <taxon>Bacillati</taxon>
        <taxon>Actinomycetota</taxon>
        <taxon>Actinomycetes</taxon>
        <taxon>Micromonosporales</taxon>
        <taxon>Micromonosporaceae</taxon>
        <taxon>Micromonospora</taxon>
    </lineage>
</organism>
<keyword evidence="2 4" id="KW-0238">DNA-binding</keyword>
<name>A0ABY2DRJ7_9ACTN</name>
<dbReference type="EMBL" id="SMKE01000016">
    <property type="protein sequence ID" value="TDC02190.1"/>
    <property type="molecule type" value="Genomic_DNA"/>
</dbReference>
<evidence type="ECO:0000256" key="1">
    <source>
        <dbReference type="ARBA" id="ARBA00008857"/>
    </source>
</evidence>
<protein>
    <submittedName>
        <fullName evidence="8">Site-specific integrase</fullName>
    </submittedName>
</protein>
<proteinExistence type="inferred from homology"/>